<dbReference type="OrthoDB" id="156252at2157"/>
<comment type="caution">
    <text evidence="1">The sequence shown here is derived from an EMBL/GenBank/DDBJ whole genome shotgun (WGS) entry which is preliminary data.</text>
</comment>
<name>A0A6B0SGE2_9EURY</name>
<dbReference type="Gene3D" id="3.30.590.20">
    <property type="match status" value="1"/>
</dbReference>
<dbReference type="SUPFAM" id="SSF55931">
    <property type="entry name" value="Glutamine synthetase/guanido kinase"/>
    <property type="match status" value="1"/>
</dbReference>
<dbReference type="InterPro" id="IPR014746">
    <property type="entry name" value="Gln_synth/guanido_kin_cat_dom"/>
</dbReference>
<dbReference type="GO" id="GO:0004357">
    <property type="term" value="F:glutamate-cysteine ligase activity"/>
    <property type="evidence" value="ECO:0007669"/>
    <property type="project" value="InterPro"/>
</dbReference>
<evidence type="ECO:0000313" key="1">
    <source>
        <dbReference type="EMBL" id="MXR20805.1"/>
    </source>
</evidence>
<proteinExistence type="predicted"/>
<dbReference type="Proteomes" id="UP000471521">
    <property type="component" value="Unassembled WGS sequence"/>
</dbReference>
<dbReference type="GO" id="GO:0042398">
    <property type="term" value="P:modified amino acid biosynthetic process"/>
    <property type="evidence" value="ECO:0007669"/>
    <property type="project" value="InterPro"/>
</dbReference>
<dbReference type="InterPro" id="IPR050141">
    <property type="entry name" value="GCL_type2/YbdK_subfam"/>
</dbReference>
<dbReference type="PANTHER" id="PTHR36510:SF1">
    <property type="entry name" value="GLUTAMATE--CYSTEINE LIGASE 2-RELATED"/>
    <property type="match status" value="1"/>
</dbReference>
<dbReference type="Pfam" id="PF04107">
    <property type="entry name" value="GCS2"/>
    <property type="match status" value="1"/>
</dbReference>
<gene>
    <name evidence="1" type="ORF">GRX66_09400</name>
</gene>
<evidence type="ECO:0000313" key="2">
    <source>
        <dbReference type="Proteomes" id="UP000471521"/>
    </source>
</evidence>
<dbReference type="RefSeq" id="WP_159526328.1">
    <property type="nucleotide sequence ID" value="NZ_WUUU01000064.1"/>
</dbReference>
<keyword evidence="2" id="KW-1185">Reference proteome</keyword>
<keyword evidence="1" id="KW-0436">Ligase</keyword>
<dbReference type="InterPro" id="IPR006336">
    <property type="entry name" value="GCS2"/>
</dbReference>
<dbReference type="AlphaFoldDB" id="A0A6B0SGE2"/>
<dbReference type="PANTHER" id="PTHR36510">
    <property type="entry name" value="GLUTAMATE--CYSTEINE LIGASE 2-RELATED"/>
    <property type="match status" value="1"/>
</dbReference>
<protein>
    <submittedName>
        <fullName evidence="1">Glutamate--cysteine ligase</fullName>
    </submittedName>
</protein>
<reference evidence="1 2" key="1">
    <citation type="submission" date="2019-12" db="EMBL/GenBank/DDBJ databases">
        <title>Isolation and characterization of three novel carbon monoxide-oxidizing members of Halobacteria from salione crusts and soils.</title>
        <authorList>
            <person name="Myers M.R."/>
            <person name="King G.M."/>
        </authorList>
    </citation>
    <scope>NUCLEOTIDE SEQUENCE [LARGE SCALE GENOMIC DNA]</scope>
    <source>
        <strain evidence="1 2">PCN9</strain>
    </source>
</reference>
<accession>A0A6B0SGE2</accession>
<organism evidence="1 2">
    <name type="scientific">Halobacterium bonnevillei</name>
    <dbReference type="NCBI Taxonomy" id="2692200"/>
    <lineage>
        <taxon>Archaea</taxon>
        <taxon>Methanobacteriati</taxon>
        <taxon>Methanobacteriota</taxon>
        <taxon>Stenosarchaea group</taxon>
        <taxon>Halobacteria</taxon>
        <taxon>Halobacteriales</taxon>
        <taxon>Halobacteriaceae</taxon>
        <taxon>Halobacterium</taxon>
    </lineage>
</organism>
<dbReference type="EMBL" id="WUUU01000064">
    <property type="protein sequence ID" value="MXR20805.1"/>
    <property type="molecule type" value="Genomic_DNA"/>
</dbReference>
<sequence length="367" mass="39936">MTVTTGIELELWVVDQNGRLTDGRAVADAHCRIEPEFVTSMLEVKTAPRDSLPALRRDFHEILQTAIRAAHAGEKRLVPLGTPLTASDGETHTERGELFEAIYGDGVECAKNCAGAHVHFERDETVRQLRTLTALDPALALVSSAPYYCGTGVQSSARAHAYRLKCGEEFQQFCDLWPYADCVADWRDRVDERFAAFTSLATDRGVSSAVVADHFTPENTVLNPVRLRECQPTVEWRAPDSALPSQLLQLTADVEAVVAQTASKPVVVGSPGLHDNRVGIPEFETLRGLSKAAINFGLQPRPVRSYLEAFGFDCSAYQPLSPRIADGDSVTEADARSLCLAQADRLEADVDDGLAPPSTRDGLFEGA</sequence>